<evidence type="ECO:0000313" key="1">
    <source>
        <dbReference type="EMBL" id="GIH21803.1"/>
    </source>
</evidence>
<reference evidence="1" key="1">
    <citation type="submission" date="2021-01" db="EMBL/GenBank/DDBJ databases">
        <title>Whole genome shotgun sequence of Acrocarpospora phusangensis NBRC 108782.</title>
        <authorList>
            <person name="Komaki H."/>
            <person name="Tamura T."/>
        </authorList>
    </citation>
    <scope>NUCLEOTIDE SEQUENCE</scope>
    <source>
        <strain evidence="1">NBRC 108782</strain>
    </source>
</reference>
<keyword evidence="2" id="KW-1185">Reference proteome</keyword>
<dbReference type="InterPro" id="IPR023846">
    <property type="entry name" value="CHP04042_MSMEG0570"/>
</dbReference>
<dbReference type="NCBIfam" id="TIGR04042">
    <property type="entry name" value="MSMEG_0570_fam"/>
    <property type="match status" value="1"/>
</dbReference>
<comment type="caution">
    <text evidence="1">The sequence shown here is derived from an EMBL/GenBank/DDBJ whole genome shotgun (WGS) entry which is preliminary data.</text>
</comment>
<evidence type="ECO:0008006" key="3">
    <source>
        <dbReference type="Google" id="ProtNLM"/>
    </source>
</evidence>
<sequence>MPEMYFRVRWPDGSTQRCYSPSLVVEDYLTPGQTYSVPDFVDRCENALRIAGERVAAKYGFACTAAAQQLTEITEKAAGQPGEVLVEGFEK</sequence>
<dbReference type="Proteomes" id="UP000640052">
    <property type="component" value="Unassembled WGS sequence"/>
</dbReference>
<accession>A0A919Q4L3</accession>
<name>A0A919Q4L3_9ACTN</name>
<dbReference type="AlphaFoldDB" id="A0A919Q4L3"/>
<organism evidence="1 2">
    <name type="scientific">Acrocarpospora phusangensis</name>
    <dbReference type="NCBI Taxonomy" id="1070424"/>
    <lineage>
        <taxon>Bacteria</taxon>
        <taxon>Bacillati</taxon>
        <taxon>Actinomycetota</taxon>
        <taxon>Actinomycetes</taxon>
        <taxon>Streptosporangiales</taxon>
        <taxon>Streptosporangiaceae</taxon>
        <taxon>Acrocarpospora</taxon>
    </lineage>
</organism>
<dbReference type="EMBL" id="BOOA01000001">
    <property type="protein sequence ID" value="GIH21803.1"/>
    <property type="molecule type" value="Genomic_DNA"/>
</dbReference>
<gene>
    <name evidence="1" type="ORF">Aph01nite_01130</name>
</gene>
<proteinExistence type="predicted"/>
<protein>
    <recommendedName>
        <fullName evidence="3">MSMEG_0570 family nitrogen starvation response protein</fullName>
    </recommendedName>
</protein>
<evidence type="ECO:0000313" key="2">
    <source>
        <dbReference type="Proteomes" id="UP000640052"/>
    </source>
</evidence>